<keyword evidence="3" id="KW-0675">Receptor</keyword>
<dbReference type="Proteomes" id="UP000004853">
    <property type="component" value="Unassembled WGS sequence"/>
</dbReference>
<proteinExistence type="predicted"/>
<sequence>MHLIKKILGMGAASLLLLSAPSHALNMDVGHTLTTDSPFHVGTQKFADILKEKSNGKITITVFPHSQLGGEITMIQGAVAGATDLFVTGQPALNNVVKEFLVFDAPFLFDNVQQANEILAGPVGDKFMDVLPKYGLVGLGWFSAIERNVFGDRAINAAGDLKGMKIRVIQSPGYVESYKTLGAQATPMAYSELYLALQQKVIDGGETTPDQFVSDKFIEVSRYFNMTHINIHPALLVMSKTRWDSLSPDEQKMVKAAADEAMAYARDYYKKVYDAGMKTMAEKGVTVVYPSDLDSLVQATRPVVQKLVGQAPNGQALYDAVIAAKAKAKANQ</sequence>
<organism evidence="3 4">
    <name type="scientific">Achromobacter insuavis AXX-A</name>
    <dbReference type="NCBI Taxonomy" id="1003200"/>
    <lineage>
        <taxon>Bacteria</taxon>
        <taxon>Pseudomonadati</taxon>
        <taxon>Pseudomonadota</taxon>
        <taxon>Betaproteobacteria</taxon>
        <taxon>Burkholderiales</taxon>
        <taxon>Alcaligenaceae</taxon>
        <taxon>Achromobacter</taxon>
    </lineage>
</organism>
<dbReference type="NCBIfam" id="TIGR00787">
    <property type="entry name" value="dctP"/>
    <property type="match status" value="1"/>
</dbReference>
<dbReference type="eggNOG" id="COG1638">
    <property type="taxonomic scope" value="Bacteria"/>
</dbReference>
<dbReference type="HOGENOM" id="CLU_036176_4_0_4"/>
<dbReference type="PIRSF" id="PIRSF006470">
    <property type="entry name" value="DctB"/>
    <property type="match status" value="1"/>
</dbReference>
<reference evidence="3 4" key="1">
    <citation type="submission" date="2011-06" db="EMBL/GenBank/DDBJ databases">
        <authorList>
            <person name="Bador J."/>
            <person name="Amoureux L."/>
            <person name="Neuwirth C."/>
        </authorList>
    </citation>
    <scope>NUCLEOTIDE SEQUENCE [LARGE SCALE GENOMIC DNA]</scope>
    <source>
        <strain evidence="3 4">AXX-A</strain>
    </source>
</reference>
<accession>F7T1I6</accession>
<dbReference type="InterPro" id="IPR038404">
    <property type="entry name" value="TRAP_DctP_sf"/>
</dbReference>
<evidence type="ECO:0000256" key="1">
    <source>
        <dbReference type="ARBA" id="ARBA00022729"/>
    </source>
</evidence>
<protein>
    <submittedName>
        <fullName evidence="3">TRAP transporter solute receptor subunit DctP family protein 2</fullName>
    </submittedName>
</protein>
<dbReference type="GO" id="GO:0055085">
    <property type="term" value="P:transmembrane transport"/>
    <property type="evidence" value="ECO:0007669"/>
    <property type="project" value="InterPro"/>
</dbReference>
<evidence type="ECO:0000313" key="3">
    <source>
        <dbReference type="EMBL" id="EGP45854.1"/>
    </source>
</evidence>
<dbReference type="CDD" id="cd13603">
    <property type="entry name" value="PBP2_TRAP_Siap_TeaA_like"/>
    <property type="match status" value="1"/>
</dbReference>
<gene>
    <name evidence="3" type="ORF">AXXA_13974</name>
</gene>
<dbReference type="EMBL" id="AFRQ01000052">
    <property type="protein sequence ID" value="EGP45854.1"/>
    <property type="molecule type" value="Genomic_DNA"/>
</dbReference>
<dbReference type="AlphaFoldDB" id="F7T1I6"/>
<feature type="chain" id="PRO_5003362332" evidence="2">
    <location>
        <begin position="25"/>
        <end position="332"/>
    </location>
</feature>
<dbReference type="PATRIC" id="fig|1003200.3.peg.2773"/>
<dbReference type="InterPro" id="IPR018389">
    <property type="entry name" value="DctP_fam"/>
</dbReference>
<dbReference type="OrthoDB" id="9794826at2"/>
<dbReference type="Gene3D" id="3.40.190.170">
    <property type="entry name" value="Bacterial extracellular solute-binding protein, family 7"/>
    <property type="match status" value="1"/>
</dbReference>
<evidence type="ECO:0000256" key="2">
    <source>
        <dbReference type="SAM" id="SignalP"/>
    </source>
</evidence>
<dbReference type="NCBIfam" id="NF037995">
    <property type="entry name" value="TRAP_S1"/>
    <property type="match status" value="1"/>
</dbReference>
<dbReference type="PANTHER" id="PTHR33376:SF2">
    <property type="entry name" value="DICARBOXYLATE-BINDING PERIPLASMIC PROTEIN"/>
    <property type="match status" value="1"/>
</dbReference>
<dbReference type="PANTHER" id="PTHR33376">
    <property type="match status" value="1"/>
</dbReference>
<feature type="signal peptide" evidence="2">
    <location>
        <begin position="1"/>
        <end position="24"/>
    </location>
</feature>
<dbReference type="GO" id="GO:0030288">
    <property type="term" value="C:outer membrane-bounded periplasmic space"/>
    <property type="evidence" value="ECO:0007669"/>
    <property type="project" value="InterPro"/>
</dbReference>
<dbReference type="Pfam" id="PF03480">
    <property type="entry name" value="DctP"/>
    <property type="match status" value="1"/>
</dbReference>
<dbReference type="InterPro" id="IPR004682">
    <property type="entry name" value="TRAP_DctP"/>
</dbReference>
<name>F7T1I6_9BURK</name>
<dbReference type="GO" id="GO:0030246">
    <property type="term" value="F:carbohydrate binding"/>
    <property type="evidence" value="ECO:0007669"/>
    <property type="project" value="TreeGrafter"/>
</dbReference>
<evidence type="ECO:0000313" key="4">
    <source>
        <dbReference type="Proteomes" id="UP000004853"/>
    </source>
</evidence>
<dbReference type="RefSeq" id="WP_006392812.1">
    <property type="nucleotide sequence ID" value="NZ_GL982453.1"/>
</dbReference>
<keyword evidence="1 2" id="KW-0732">Signal</keyword>
<comment type="caution">
    <text evidence="3">The sequence shown here is derived from an EMBL/GenBank/DDBJ whole genome shotgun (WGS) entry which is preliminary data.</text>
</comment>